<gene>
    <name evidence="2" type="ORF">QBE51_03560</name>
</gene>
<evidence type="ECO:0000313" key="3">
    <source>
        <dbReference type="Proteomes" id="UP001486565"/>
    </source>
</evidence>
<accession>A0ABZ2Y5I6</accession>
<evidence type="ECO:0000313" key="2">
    <source>
        <dbReference type="EMBL" id="WZL70617.1"/>
    </source>
</evidence>
<organism evidence="2 3">
    <name type="scientific">Defluviitalea saccharophila</name>
    <dbReference type="NCBI Taxonomy" id="879970"/>
    <lineage>
        <taxon>Bacteria</taxon>
        <taxon>Bacillati</taxon>
        <taxon>Bacillota</taxon>
        <taxon>Clostridia</taxon>
        <taxon>Lachnospirales</taxon>
        <taxon>Defluviitaleaceae</taxon>
        <taxon>Defluviitalea</taxon>
    </lineage>
</organism>
<dbReference type="Proteomes" id="UP001486565">
    <property type="component" value="Chromosome"/>
</dbReference>
<keyword evidence="1" id="KW-1133">Transmembrane helix</keyword>
<keyword evidence="1" id="KW-0812">Transmembrane</keyword>
<protein>
    <submittedName>
        <fullName evidence="2">Uncharacterized protein</fullName>
    </submittedName>
</protein>
<keyword evidence="1" id="KW-0472">Membrane</keyword>
<proteinExistence type="predicted"/>
<feature type="transmembrane region" description="Helical" evidence="1">
    <location>
        <begin position="37"/>
        <end position="56"/>
    </location>
</feature>
<name>A0ABZ2Y5I6_9FIRM</name>
<sequence>MRNTEFSKILAIAVSILFFASIIFVFAVWYFEDRLGTEILAYVSAPFGVVITGYFAKAGVENYSKINHSRQYEKEYEDYRGVEEEWVIRQ</sequence>
<dbReference type="EMBL" id="CP121687">
    <property type="protein sequence ID" value="WZL70617.1"/>
    <property type="molecule type" value="Genomic_DNA"/>
</dbReference>
<keyword evidence="3" id="KW-1185">Reference proteome</keyword>
<dbReference type="RefSeq" id="WP_341877579.1">
    <property type="nucleotide sequence ID" value="NZ_CP121687.1"/>
</dbReference>
<evidence type="ECO:0000256" key="1">
    <source>
        <dbReference type="SAM" id="Phobius"/>
    </source>
</evidence>
<reference evidence="2 3" key="1">
    <citation type="submission" date="2023-03" db="EMBL/GenBank/DDBJ databases">
        <title>Novel Species.</title>
        <authorList>
            <person name="Ma S."/>
        </authorList>
    </citation>
    <scope>NUCLEOTIDE SEQUENCE [LARGE SCALE GENOMIC DNA]</scope>
    <source>
        <strain evidence="2 3">LIND6LT2</strain>
    </source>
</reference>
<feature type="transmembrane region" description="Helical" evidence="1">
    <location>
        <begin position="9"/>
        <end position="31"/>
    </location>
</feature>